<dbReference type="KEGG" id="cted:CTEST_11535"/>
<protein>
    <recommendedName>
        <fullName evidence="4">Lipoprotein LpqE</fullName>
    </recommendedName>
</protein>
<dbReference type="OrthoDB" id="4420872at2"/>
<keyword evidence="3" id="KW-1185">Reference proteome</keyword>
<dbReference type="EMBL" id="CP011545">
    <property type="protein sequence ID" value="AKK09714.1"/>
    <property type="molecule type" value="Genomic_DNA"/>
</dbReference>
<organism evidence="2 3">
    <name type="scientific">Corynebacterium testudinoris</name>
    <dbReference type="NCBI Taxonomy" id="136857"/>
    <lineage>
        <taxon>Bacteria</taxon>
        <taxon>Bacillati</taxon>
        <taxon>Actinomycetota</taxon>
        <taxon>Actinomycetes</taxon>
        <taxon>Mycobacteriales</taxon>
        <taxon>Corynebacteriaceae</taxon>
        <taxon>Corynebacterium</taxon>
    </lineage>
</organism>
<gene>
    <name evidence="2" type="ORF">CTEST_11535</name>
</gene>
<feature type="chain" id="PRO_5038641059" description="Lipoprotein LpqE" evidence="1">
    <location>
        <begin position="30"/>
        <end position="185"/>
    </location>
</feature>
<evidence type="ECO:0000256" key="1">
    <source>
        <dbReference type="SAM" id="SignalP"/>
    </source>
</evidence>
<dbReference type="Proteomes" id="UP000035540">
    <property type="component" value="Chromosome"/>
</dbReference>
<dbReference type="AlphaFoldDB" id="A0A0G3H8N8"/>
<dbReference type="PROSITE" id="PS51257">
    <property type="entry name" value="PROKAR_LIPOPROTEIN"/>
    <property type="match status" value="1"/>
</dbReference>
<sequence>MKSLKSAARRGGIISVAALSALALASCSAGQITQTSSQVAAVNGASADSEDGTIAVRDVTVIVDEDGGASLKFTAINQDTALVDHTLESVEVDGNPVELTTASLARECVLVGDSAEALRAMPQADGVGCIDYTATSLDNADFAIGGNLPVVFSFDSGDVNVVATISAPQIESGEFVRPETEGDAH</sequence>
<dbReference type="RefSeq" id="WP_144413278.1">
    <property type="nucleotide sequence ID" value="NZ_CP011545.1"/>
</dbReference>
<name>A0A0G3H8N8_9CORY</name>
<accession>A0A0G3H8N8</accession>
<evidence type="ECO:0000313" key="3">
    <source>
        <dbReference type="Proteomes" id="UP000035540"/>
    </source>
</evidence>
<reference evidence="2 3" key="1">
    <citation type="journal article" date="2015" name="Genome Announc.">
        <title>Complete Genome Sequence of the Type Strain Corynebacterium testudinoris DSM 44614, Recovered from Necrotic Lesions in the Mouth of a Tortoise.</title>
        <authorList>
            <person name="Ruckert C."/>
            <person name="Kriete M."/>
            <person name="Jaenicke S."/>
            <person name="Winkler A."/>
            <person name="Tauch A."/>
        </authorList>
    </citation>
    <scope>NUCLEOTIDE SEQUENCE [LARGE SCALE GENOMIC DNA]</scope>
    <source>
        <strain evidence="2 3">DSM 44614</strain>
    </source>
</reference>
<evidence type="ECO:0008006" key="4">
    <source>
        <dbReference type="Google" id="ProtNLM"/>
    </source>
</evidence>
<evidence type="ECO:0000313" key="2">
    <source>
        <dbReference type="EMBL" id="AKK09714.1"/>
    </source>
</evidence>
<dbReference type="STRING" id="136857.CTEST_11535"/>
<dbReference type="PATRIC" id="fig|136857.5.peg.2276"/>
<keyword evidence="1" id="KW-0732">Signal</keyword>
<feature type="signal peptide" evidence="1">
    <location>
        <begin position="1"/>
        <end position="29"/>
    </location>
</feature>
<reference evidence="3" key="2">
    <citation type="submission" date="2015-05" db="EMBL/GenBank/DDBJ databases">
        <title>Complete genome sequence of Corynebacterium testudinoris DSM 44614, recovered from necrotic lesions in the mouth of a tortoise.</title>
        <authorList>
            <person name="Ruckert C."/>
            <person name="Albersmeier A."/>
            <person name="Winkler A."/>
            <person name="Tauch A."/>
        </authorList>
    </citation>
    <scope>NUCLEOTIDE SEQUENCE [LARGE SCALE GENOMIC DNA]</scope>
    <source>
        <strain evidence="3">DSM 44614</strain>
    </source>
</reference>
<proteinExistence type="predicted"/>